<feature type="modified residue" description="4-aspartylphosphate" evidence="5">
    <location>
        <position position="72"/>
    </location>
</feature>
<keyword evidence="9" id="KW-1185">Reference proteome</keyword>
<dbReference type="PROSITE" id="PS50043">
    <property type="entry name" value="HTH_LUXR_2"/>
    <property type="match status" value="1"/>
</dbReference>
<dbReference type="PANTHER" id="PTHR43214:SF24">
    <property type="entry name" value="TRANSCRIPTIONAL REGULATORY PROTEIN NARL-RELATED"/>
    <property type="match status" value="1"/>
</dbReference>
<dbReference type="InterPro" id="IPR000792">
    <property type="entry name" value="Tscrpt_reg_LuxR_C"/>
</dbReference>
<dbReference type="SMART" id="SM00421">
    <property type="entry name" value="HTH_LUXR"/>
    <property type="match status" value="1"/>
</dbReference>
<feature type="domain" description="Response regulatory" evidence="7">
    <location>
        <begin position="22"/>
        <end position="141"/>
    </location>
</feature>
<sequence length="236" mass="26141">MEAPRSHSSGLDEDATVTHRGRLVVADDDVLLREGLASLLTRTGFEVVAQADDGMRLIELVRRHGPDLVIIDIRMPPSFTTEGLDAARVIRERFPQVGILLLSAYVDLEHAMELLAGGDRVGYLLKSRVTDVAEFIETLDRIVKGAAIVDPSLVGELIAARHRNDPLAELSPREREVLALMAEGRSNAGIARKLWVTEGTVEKHVRSILIKLRLPETEADHRRVLAVLAFLESRRL</sequence>
<evidence type="ECO:0000313" key="9">
    <source>
        <dbReference type="Proteomes" id="UP000805614"/>
    </source>
</evidence>
<evidence type="ECO:0000256" key="5">
    <source>
        <dbReference type="PROSITE-ProRule" id="PRU00169"/>
    </source>
</evidence>
<name>A0ABR7LNM7_9ACTN</name>
<evidence type="ECO:0000259" key="7">
    <source>
        <dbReference type="PROSITE" id="PS50110"/>
    </source>
</evidence>
<protein>
    <submittedName>
        <fullName evidence="8">Response regulator transcription factor</fullName>
    </submittedName>
</protein>
<dbReference type="EMBL" id="JABVEC010000006">
    <property type="protein sequence ID" value="MBC6466077.1"/>
    <property type="molecule type" value="Genomic_DNA"/>
</dbReference>
<dbReference type="CDD" id="cd06170">
    <property type="entry name" value="LuxR_C_like"/>
    <property type="match status" value="1"/>
</dbReference>
<accession>A0ABR7LNM7</accession>
<dbReference type="Gene3D" id="1.10.10.10">
    <property type="entry name" value="Winged helix-like DNA-binding domain superfamily/Winged helix DNA-binding domain"/>
    <property type="match status" value="1"/>
</dbReference>
<evidence type="ECO:0000256" key="3">
    <source>
        <dbReference type="ARBA" id="ARBA00023125"/>
    </source>
</evidence>
<dbReference type="CDD" id="cd17535">
    <property type="entry name" value="REC_NarL-like"/>
    <property type="match status" value="1"/>
</dbReference>
<dbReference type="Proteomes" id="UP000805614">
    <property type="component" value="Unassembled WGS sequence"/>
</dbReference>
<dbReference type="InterPro" id="IPR011006">
    <property type="entry name" value="CheY-like_superfamily"/>
</dbReference>
<dbReference type="PROSITE" id="PS50110">
    <property type="entry name" value="RESPONSE_REGULATORY"/>
    <property type="match status" value="1"/>
</dbReference>
<dbReference type="InterPro" id="IPR058245">
    <property type="entry name" value="NreC/VraR/RcsB-like_REC"/>
</dbReference>
<dbReference type="PANTHER" id="PTHR43214">
    <property type="entry name" value="TWO-COMPONENT RESPONSE REGULATOR"/>
    <property type="match status" value="1"/>
</dbReference>
<comment type="caution">
    <text evidence="8">The sequence shown here is derived from an EMBL/GenBank/DDBJ whole genome shotgun (WGS) entry which is preliminary data.</text>
</comment>
<evidence type="ECO:0000259" key="6">
    <source>
        <dbReference type="PROSITE" id="PS50043"/>
    </source>
</evidence>
<keyword evidence="3" id="KW-0238">DNA-binding</keyword>
<evidence type="ECO:0000256" key="4">
    <source>
        <dbReference type="ARBA" id="ARBA00023163"/>
    </source>
</evidence>
<dbReference type="InterPro" id="IPR001789">
    <property type="entry name" value="Sig_transdc_resp-reg_receiver"/>
</dbReference>
<proteinExistence type="predicted"/>
<dbReference type="Pfam" id="PF00072">
    <property type="entry name" value="Response_reg"/>
    <property type="match status" value="1"/>
</dbReference>
<dbReference type="SUPFAM" id="SSF52172">
    <property type="entry name" value="CheY-like"/>
    <property type="match status" value="1"/>
</dbReference>
<organism evidence="8 9">
    <name type="scientific">Actinomadura alba</name>
    <dbReference type="NCBI Taxonomy" id="406431"/>
    <lineage>
        <taxon>Bacteria</taxon>
        <taxon>Bacillati</taxon>
        <taxon>Actinomycetota</taxon>
        <taxon>Actinomycetes</taxon>
        <taxon>Streptosporangiales</taxon>
        <taxon>Thermomonosporaceae</taxon>
        <taxon>Actinomadura</taxon>
    </lineage>
</organism>
<dbReference type="InterPro" id="IPR036388">
    <property type="entry name" value="WH-like_DNA-bd_sf"/>
</dbReference>
<reference evidence="8 9" key="1">
    <citation type="submission" date="2020-06" db="EMBL/GenBank/DDBJ databases">
        <title>Actinomadura xiongansis sp. nov., isolated from soil of Baiyangdian.</title>
        <authorList>
            <person name="Zhang X."/>
        </authorList>
    </citation>
    <scope>NUCLEOTIDE SEQUENCE [LARGE SCALE GENOMIC DNA]</scope>
    <source>
        <strain evidence="8 9">HBUM206468</strain>
    </source>
</reference>
<evidence type="ECO:0000256" key="1">
    <source>
        <dbReference type="ARBA" id="ARBA00022553"/>
    </source>
</evidence>
<keyword evidence="2" id="KW-0805">Transcription regulation</keyword>
<evidence type="ECO:0000256" key="2">
    <source>
        <dbReference type="ARBA" id="ARBA00023015"/>
    </source>
</evidence>
<keyword evidence="4" id="KW-0804">Transcription</keyword>
<dbReference type="Gene3D" id="3.40.50.2300">
    <property type="match status" value="1"/>
</dbReference>
<dbReference type="PROSITE" id="PS00622">
    <property type="entry name" value="HTH_LUXR_1"/>
    <property type="match status" value="1"/>
</dbReference>
<dbReference type="Pfam" id="PF00196">
    <property type="entry name" value="GerE"/>
    <property type="match status" value="1"/>
</dbReference>
<gene>
    <name evidence="8" type="ORF">HKK74_11275</name>
</gene>
<feature type="domain" description="HTH luxR-type" evidence="6">
    <location>
        <begin position="163"/>
        <end position="234"/>
    </location>
</feature>
<evidence type="ECO:0000313" key="8">
    <source>
        <dbReference type="EMBL" id="MBC6466077.1"/>
    </source>
</evidence>
<keyword evidence="1 5" id="KW-0597">Phosphoprotein</keyword>
<dbReference type="InterPro" id="IPR039420">
    <property type="entry name" value="WalR-like"/>
</dbReference>
<dbReference type="PRINTS" id="PR00038">
    <property type="entry name" value="HTHLUXR"/>
</dbReference>
<dbReference type="SMART" id="SM00448">
    <property type="entry name" value="REC"/>
    <property type="match status" value="1"/>
</dbReference>